<dbReference type="EMBL" id="JMTM01000013">
    <property type="protein sequence ID" value="OAZ05260.1"/>
    <property type="molecule type" value="Genomic_DNA"/>
</dbReference>
<evidence type="ECO:0000313" key="3">
    <source>
        <dbReference type="Proteomes" id="UP000093807"/>
    </source>
</evidence>
<accession>A0A199XUE1</accession>
<dbReference type="AlphaFoldDB" id="A0A199XUE1"/>
<proteinExistence type="predicted"/>
<sequence length="482" mass="54160">MLVLLLLLISICSFAQKIKIDNGEIKLDEKTVAYIEGKKPNFKISNLDKNYIITVQLKQIVPVPAVPIMEIRNESTGKLNELEFTDGKFNPFNHEKNLVKALIEHNYLNTDGLNKDVLENFINGTPTGVSAKLLGTKNEKDQADQLVNSYQLSIDDAGVIYSIKANNPDPNDKRIGYVKMTSPSNNGELMYEIMDLDNYLIATWFAKAGMVSGYSSFLNQQLFTFDKKVINAKFDNSGNPIGYKMSKDITVLNIVRALITNGYTLQHQGKAAITAMRTEQIKEQEKRVITERSNSANIYEQNGYVIDEKGEKRTGPITAEFESIKAESSSGMADMTAYGKTVVLKYSNEKGREKTEIFKSKNGIRFCLDSGECYLGLKTIGNTMAAAGSLNALSFDFSSFYKILYEKDGYLVLVDPLVPADFIIKIPNQEKGLYTNKSSLDKLKKNITEYLKCDSFVFENYDFKTLDGLVKVLEEYKNNCNK</sequence>
<feature type="signal peptide" evidence="1">
    <location>
        <begin position="1"/>
        <end position="15"/>
    </location>
</feature>
<keyword evidence="3" id="KW-1185">Reference proteome</keyword>
<protein>
    <recommendedName>
        <fullName evidence="4">DUF4412 domain-containing protein</fullName>
    </recommendedName>
</protein>
<organism evidence="2 3">
    <name type="scientific">Flavobacterium succinicans</name>
    <dbReference type="NCBI Taxonomy" id="29536"/>
    <lineage>
        <taxon>Bacteria</taxon>
        <taxon>Pseudomonadati</taxon>
        <taxon>Bacteroidota</taxon>
        <taxon>Flavobacteriia</taxon>
        <taxon>Flavobacteriales</taxon>
        <taxon>Flavobacteriaceae</taxon>
        <taxon>Flavobacterium</taxon>
    </lineage>
</organism>
<gene>
    <name evidence="2" type="ORF">FLB_03510</name>
</gene>
<keyword evidence="1" id="KW-0732">Signal</keyword>
<comment type="caution">
    <text evidence="2">The sequence shown here is derived from an EMBL/GenBank/DDBJ whole genome shotgun (WGS) entry which is preliminary data.</text>
</comment>
<feature type="chain" id="PRO_5013153467" description="DUF4412 domain-containing protein" evidence="1">
    <location>
        <begin position="16"/>
        <end position="482"/>
    </location>
</feature>
<reference evidence="2 3" key="1">
    <citation type="submission" date="2016-06" db="EMBL/GenBank/DDBJ databases">
        <title>Draft genome sequence of Flavobacterium succinicans strain DD5b.</title>
        <authorList>
            <person name="Poehlein A."/>
            <person name="Daniel R."/>
            <person name="Simeonova D.D."/>
        </authorList>
    </citation>
    <scope>NUCLEOTIDE SEQUENCE [LARGE SCALE GENOMIC DNA]</scope>
    <source>
        <strain evidence="2 3">DD5b</strain>
    </source>
</reference>
<name>A0A199XUE1_9FLAO</name>
<dbReference type="Proteomes" id="UP000093807">
    <property type="component" value="Unassembled WGS sequence"/>
</dbReference>
<dbReference type="PATRIC" id="fig|29536.5.peg.372"/>
<evidence type="ECO:0008006" key="4">
    <source>
        <dbReference type="Google" id="ProtNLM"/>
    </source>
</evidence>
<evidence type="ECO:0000256" key="1">
    <source>
        <dbReference type="SAM" id="SignalP"/>
    </source>
</evidence>
<evidence type="ECO:0000313" key="2">
    <source>
        <dbReference type="EMBL" id="OAZ05260.1"/>
    </source>
</evidence>